<proteinExistence type="predicted"/>
<accession>A0ACB8GDC7</accession>
<dbReference type="Proteomes" id="UP000827872">
    <property type="component" value="Linkage Group LG01"/>
</dbReference>
<comment type="caution">
    <text evidence="1">The sequence shown here is derived from an EMBL/GenBank/DDBJ whole genome shotgun (WGS) entry which is preliminary data.</text>
</comment>
<keyword evidence="2" id="KW-1185">Reference proteome</keyword>
<dbReference type="EMBL" id="CM037614">
    <property type="protein sequence ID" value="KAH8017470.1"/>
    <property type="molecule type" value="Genomic_DNA"/>
</dbReference>
<gene>
    <name evidence="1" type="ORF">K3G42_030103</name>
</gene>
<protein>
    <submittedName>
        <fullName evidence="1">Uncharacterized protein</fullName>
    </submittedName>
</protein>
<reference evidence="1" key="1">
    <citation type="submission" date="2021-08" db="EMBL/GenBank/DDBJ databases">
        <title>The first chromosome-level gecko genome reveals the dynamic sex chromosomes of Neotropical dwarf geckos (Sphaerodactylidae: Sphaerodactylus).</title>
        <authorList>
            <person name="Pinto B.J."/>
            <person name="Keating S.E."/>
            <person name="Gamble T."/>
        </authorList>
    </citation>
    <scope>NUCLEOTIDE SEQUENCE</scope>
    <source>
        <strain evidence="1">TG3544</strain>
    </source>
</reference>
<sequence>MRTQGRVQQKREQEPHGRENREGLETVATTTGVSVAEAPLHQTQPPEPSLGGAWLNQGHLNWEPHAWAELQTAAPVGRPEPVTRGSGVGSEEIDPGAAEATILLVRSIRPGCEGGAPQDTLVTRMKAEHYKLYRRPLKHQRSAVEHTASGNFTIFAIFTIQHHCYLSGLFKNQLIRDGDTWARIGTFEIREERPVAVVLQPLRYLPITAIVFISFLFLIPYALWTYRSIQESSLGGGSPRFEFSCSELNNDCNLVTISDHRRAQGHRSGPVPNSTTCQSDST</sequence>
<evidence type="ECO:0000313" key="2">
    <source>
        <dbReference type="Proteomes" id="UP000827872"/>
    </source>
</evidence>
<name>A0ACB8GDC7_9SAUR</name>
<organism evidence="1 2">
    <name type="scientific">Sphaerodactylus townsendi</name>
    <dbReference type="NCBI Taxonomy" id="933632"/>
    <lineage>
        <taxon>Eukaryota</taxon>
        <taxon>Metazoa</taxon>
        <taxon>Chordata</taxon>
        <taxon>Craniata</taxon>
        <taxon>Vertebrata</taxon>
        <taxon>Euteleostomi</taxon>
        <taxon>Lepidosauria</taxon>
        <taxon>Squamata</taxon>
        <taxon>Bifurcata</taxon>
        <taxon>Gekkota</taxon>
        <taxon>Sphaerodactylidae</taxon>
        <taxon>Sphaerodactylus</taxon>
    </lineage>
</organism>
<evidence type="ECO:0000313" key="1">
    <source>
        <dbReference type="EMBL" id="KAH8017470.1"/>
    </source>
</evidence>